<dbReference type="Proteomes" id="UP000324222">
    <property type="component" value="Unassembled WGS sequence"/>
</dbReference>
<feature type="region of interest" description="Disordered" evidence="1">
    <location>
        <begin position="1"/>
        <end position="34"/>
    </location>
</feature>
<feature type="compositionally biased region" description="Low complexity" evidence="1">
    <location>
        <begin position="106"/>
        <end position="121"/>
    </location>
</feature>
<evidence type="ECO:0000313" key="3">
    <source>
        <dbReference type="Proteomes" id="UP000324222"/>
    </source>
</evidence>
<organism evidence="2 3">
    <name type="scientific">Portunus trituberculatus</name>
    <name type="common">Swimming crab</name>
    <name type="synonym">Neptunus trituberculatus</name>
    <dbReference type="NCBI Taxonomy" id="210409"/>
    <lineage>
        <taxon>Eukaryota</taxon>
        <taxon>Metazoa</taxon>
        <taxon>Ecdysozoa</taxon>
        <taxon>Arthropoda</taxon>
        <taxon>Crustacea</taxon>
        <taxon>Multicrustacea</taxon>
        <taxon>Malacostraca</taxon>
        <taxon>Eumalacostraca</taxon>
        <taxon>Eucarida</taxon>
        <taxon>Decapoda</taxon>
        <taxon>Pleocyemata</taxon>
        <taxon>Brachyura</taxon>
        <taxon>Eubrachyura</taxon>
        <taxon>Portunoidea</taxon>
        <taxon>Portunidae</taxon>
        <taxon>Portuninae</taxon>
        <taxon>Portunus</taxon>
    </lineage>
</organism>
<proteinExistence type="predicted"/>
<sequence length="121" mass="13684">MTHAKDSDAQGQALRRPAYILRRQPTLAQKKQPAYNHPVVRGGWRNALLPTSHLRGNTRYARCSTRIHGRKIPVPSTARFTSLPFFIGPQTLHGHPDTRPPERRSTSSPSTCTSQRPYTLF</sequence>
<accession>A0A5B7CV35</accession>
<dbReference type="AlphaFoldDB" id="A0A5B7CV35"/>
<protein>
    <submittedName>
        <fullName evidence="2">Uncharacterized protein</fullName>
    </submittedName>
</protein>
<dbReference type="EMBL" id="VSRR010000232">
    <property type="protein sequence ID" value="MPC12711.1"/>
    <property type="molecule type" value="Genomic_DNA"/>
</dbReference>
<feature type="region of interest" description="Disordered" evidence="1">
    <location>
        <begin position="89"/>
        <end position="121"/>
    </location>
</feature>
<gene>
    <name evidence="2" type="ORF">E2C01_005416</name>
</gene>
<name>A0A5B7CV35_PORTR</name>
<keyword evidence="3" id="KW-1185">Reference proteome</keyword>
<reference evidence="2 3" key="1">
    <citation type="submission" date="2019-05" db="EMBL/GenBank/DDBJ databases">
        <title>Another draft genome of Portunus trituberculatus and its Hox gene families provides insights of decapod evolution.</title>
        <authorList>
            <person name="Jeong J.-H."/>
            <person name="Song I."/>
            <person name="Kim S."/>
            <person name="Choi T."/>
            <person name="Kim D."/>
            <person name="Ryu S."/>
            <person name="Kim W."/>
        </authorList>
    </citation>
    <scope>NUCLEOTIDE SEQUENCE [LARGE SCALE GENOMIC DNA]</scope>
    <source>
        <tissue evidence="2">Muscle</tissue>
    </source>
</reference>
<evidence type="ECO:0000256" key="1">
    <source>
        <dbReference type="SAM" id="MobiDB-lite"/>
    </source>
</evidence>
<evidence type="ECO:0000313" key="2">
    <source>
        <dbReference type="EMBL" id="MPC12711.1"/>
    </source>
</evidence>
<comment type="caution">
    <text evidence="2">The sequence shown here is derived from an EMBL/GenBank/DDBJ whole genome shotgun (WGS) entry which is preliminary data.</text>
</comment>
<feature type="compositionally biased region" description="Basic and acidic residues" evidence="1">
    <location>
        <begin position="94"/>
        <end position="105"/>
    </location>
</feature>